<proteinExistence type="predicted"/>
<name>A0A5J5F8R2_9PEZI</name>
<keyword evidence="1" id="KW-1133">Transmembrane helix</keyword>
<evidence type="ECO:0000256" key="2">
    <source>
        <dbReference type="SAM" id="SignalP"/>
    </source>
</evidence>
<sequence length="254" mass="28337">MLSWFWIYNLLAFALAAPVPENGQTVSWVPSPKTRGTLSILFSCAVALVLCVWTGVHLNVHRVGNKRKRFPKFSNLLGRSVWAGIALLAPDIVLAIALHQLLVARKYRHMVNEVSRHTEKKYRGKEGPATDRKDMTLKMAFFATMGGFAIEANTVHGQQLYNLNVEDLETVGMMDRIHDYPLADIEDKSKASGFAKLLACFQAGWVLLEFAARLSQGIFITVLELNTAVHVIFALVMYVVWGSKPADVSRPLII</sequence>
<evidence type="ECO:0000313" key="3">
    <source>
        <dbReference type="EMBL" id="KAA8913670.1"/>
    </source>
</evidence>
<dbReference type="InParanoid" id="A0A5J5F8R2"/>
<dbReference type="AlphaFoldDB" id="A0A5J5F8R2"/>
<accession>A0A5J5F8R2</accession>
<dbReference type="OrthoDB" id="9451547at2759"/>
<feature type="non-terminal residue" evidence="3">
    <location>
        <position position="254"/>
    </location>
</feature>
<gene>
    <name evidence="3" type="ORF">FN846DRAFT_771840</name>
</gene>
<dbReference type="Proteomes" id="UP000326924">
    <property type="component" value="Unassembled WGS sequence"/>
</dbReference>
<feature type="chain" id="PRO_5023891914" evidence="2">
    <location>
        <begin position="17"/>
        <end position="254"/>
    </location>
</feature>
<organism evidence="3 4">
    <name type="scientific">Sphaerosporella brunnea</name>
    <dbReference type="NCBI Taxonomy" id="1250544"/>
    <lineage>
        <taxon>Eukaryota</taxon>
        <taxon>Fungi</taxon>
        <taxon>Dikarya</taxon>
        <taxon>Ascomycota</taxon>
        <taxon>Pezizomycotina</taxon>
        <taxon>Pezizomycetes</taxon>
        <taxon>Pezizales</taxon>
        <taxon>Pyronemataceae</taxon>
        <taxon>Sphaerosporella</taxon>
    </lineage>
</organism>
<dbReference type="PANTHER" id="PTHR35043:SF7">
    <property type="entry name" value="TRANSCRIPTION FACTOR DOMAIN-CONTAINING PROTEIN"/>
    <property type="match status" value="1"/>
</dbReference>
<feature type="transmembrane region" description="Helical" evidence="1">
    <location>
        <begin position="81"/>
        <end position="102"/>
    </location>
</feature>
<feature type="transmembrane region" description="Helical" evidence="1">
    <location>
        <begin position="40"/>
        <end position="60"/>
    </location>
</feature>
<comment type="caution">
    <text evidence="3">The sequence shown here is derived from an EMBL/GenBank/DDBJ whole genome shotgun (WGS) entry which is preliminary data.</text>
</comment>
<feature type="transmembrane region" description="Helical" evidence="1">
    <location>
        <begin position="218"/>
        <end position="241"/>
    </location>
</feature>
<feature type="signal peptide" evidence="2">
    <location>
        <begin position="1"/>
        <end position="16"/>
    </location>
</feature>
<reference evidence="3 4" key="1">
    <citation type="submission" date="2019-09" db="EMBL/GenBank/DDBJ databases">
        <title>Draft genome of the ectomycorrhizal ascomycete Sphaerosporella brunnea.</title>
        <authorList>
            <consortium name="DOE Joint Genome Institute"/>
            <person name="Benucci G.M."/>
            <person name="Marozzi G."/>
            <person name="Antonielli L."/>
            <person name="Sanchez S."/>
            <person name="Marco P."/>
            <person name="Wang X."/>
            <person name="Falini L.B."/>
            <person name="Barry K."/>
            <person name="Haridas S."/>
            <person name="Lipzen A."/>
            <person name="Labutti K."/>
            <person name="Grigoriev I.V."/>
            <person name="Murat C."/>
            <person name="Martin F."/>
            <person name="Albertini E."/>
            <person name="Donnini D."/>
            <person name="Bonito G."/>
        </authorList>
    </citation>
    <scope>NUCLEOTIDE SEQUENCE [LARGE SCALE GENOMIC DNA]</scope>
    <source>
        <strain evidence="3 4">Sb_GMNB300</strain>
    </source>
</reference>
<protein>
    <submittedName>
        <fullName evidence="3">Uncharacterized protein</fullName>
    </submittedName>
</protein>
<dbReference type="EMBL" id="VXIS01000013">
    <property type="protein sequence ID" value="KAA8913670.1"/>
    <property type="molecule type" value="Genomic_DNA"/>
</dbReference>
<evidence type="ECO:0000256" key="1">
    <source>
        <dbReference type="SAM" id="Phobius"/>
    </source>
</evidence>
<keyword evidence="2" id="KW-0732">Signal</keyword>
<keyword evidence="1" id="KW-0472">Membrane</keyword>
<evidence type="ECO:0000313" key="4">
    <source>
        <dbReference type="Proteomes" id="UP000326924"/>
    </source>
</evidence>
<keyword evidence="1" id="KW-0812">Transmembrane</keyword>
<keyword evidence="4" id="KW-1185">Reference proteome</keyword>
<dbReference type="PANTHER" id="PTHR35043">
    <property type="entry name" value="TRANSCRIPTION FACTOR DOMAIN-CONTAINING PROTEIN"/>
    <property type="match status" value="1"/>
</dbReference>